<evidence type="ECO:0000313" key="2">
    <source>
        <dbReference type="EMBL" id="MFA0792079.1"/>
    </source>
</evidence>
<evidence type="ECO:0000313" key="3">
    <source>
        <dbReference type="Proteomes" id="UP001569414"/>
    </source>
</evidence>
<sequence length="184" mass="20662">MNIDVVDEISQLFLQYGHLTLGENCTQLQHAIQCATLAEHTDSTDELIVAAFLHDIGHLYAIKENLPGIDSEGYCKHELIGAALLEKWGFPSSVTIPIALHVQAKRFLKNTDSHYEAQLSRASRNTLVKQGEGMSNQEQIGFLQNPFARDALLLRKWDDAGKIPGRDMATFHHWLKVCAKVRNK</sequence>
<reference evidence="2 3" key="1">
    <citation type="submission" date="2024-08" db="EMBL/GenBank/DDBJ databases">
        <authorList>
            <person name="Ishaq N."/>
        </authorList>
    </citation>
    <scope>NUCLEOTIDE SEQUENCE [LARGE SCALE GENOMIC DNA]</scope>
    <source>
        <strain evidence="2 3">JCM 30400</strain>
    </source>
</reference>
<gene>
    <name evidence="2" type="ORF">ACCI51_16135</name>
</gene>
<protein>
    <submittedName>
        <fullName evidence="2">HD domain-containing protein</fullName>
    </submittedName>
</protein>
<dbReference type="InterPro" id="IPR006674">
    <property type="entry name" value="HD_domain"/>
</dbReference>
<proteinExistence type="predicted"/>
<accession>A0ABV4NSW0</accession>
<evidence type="ECO:0000259" key="1">
    <source>
        <dbReference type="Pfam" id="PF01966"/>
    </source>
</evidence>
<dbReference type="Gene3D" id="1.10.3210.10">
    <property type="entry name" value="Hypothetical protein af1432"/>
    <property type="match status" value="1"/>
</dbReference>
<name>A0ABV4NSW0_9GAMM</name>
<dbReference type="CDD" id="cd00077">
    <property type="entry name" value="HDc"/>
    <property type="match status" value="1"/>
</dbReference>
<dbReference type="SUPFAM" id="SSF109604">
    <property type="entry name" value="HD-domain/PDEase-like"/>
    <property type="match status" value="1"/>
</dbReference>
<keyword evidence="3" id="KW-1185">Reference proteome</keyword>
<dbReference type="InterPro" id="IPR052567">
    <property type="entry name" value="OP_Dioxygenase"/>
</dbReference>
<dbReference type="PANTHER" id="PTHR40202">
    <property type="match status" value="1"/>
</dbReference>
<dbReference type="RefSeq" id="WP_299585689.1">
    <property type="nucleotide sequence ID" value="NZ_JBGMEL010000018.1"/>
</dbReference>
<dbReference type="PANTHER" id="PTHR40202:SF1">
    <property type="entry name" value="HD DOMAIN-CONTAINING PROTEIN"/>
    <property type="match status" value="1"/>
</dbReference>
<comment type="caution">
    <text evidence="2">The sequence shown here is derived from an EMBL/GenBank/DDBJ whole genome shotgun (WGS) entry which is preliminary data.</text>
</comment>
<dbReference type="Proteomes" id="UP001569414">
    <property type="component" value="Unassembled WGS sequence"/>
</dbReference>
<organism evidence="2 3">
    <name type="scientific">Microbulbifer echini</name>
    <dbReference type="NCBI Taxonomy" id="1529067"/>
    <lineage>
        <taxon>Bacteria</taxon>
        <taxon>Pseudomonadati</taxon>
        <taxon>Pseudomonadota</taxon>
        <taxon>Gammaproteobacteria</taxon>
        <taxon>Cellvibrionales</taxon>
        <taxon>Microbulbiferaceae</taxon>
        <taxon>Microbulbifer</taxon>
    </lineage>
</organism>
<feature type="domain" description="HD" evidence="1">
    <location>
        <begin position="30"/>
        <end position="110"/>
    </location>
</feature>
<dbReference type="Pfam" id="PF01966">
    <property type="entry name" value="HD"/>
    <property type="match status" value="1"/>
</dbReference>
<dbReference type="EMBL" id="JBGMEL010000018">
    <property type="protein sequence ID" value="MFA0792079.1"/>
    <property type="molecule type" value="Genomic_DNA"/>
</dbReference>
<dbReference type="InterPro" id="IPR003607">
    <property type="entry name" value="HD/PDEase_dom"/>
</dbReference>